<sequence length="114" mass="13231">MMDEIRRPLPIIIICTLGFIEILLVILSIYTMPDHLIDSWYPPYLILSALILMACMIAFWHMQNWAIYSYTAFISINQMLLFHMGVFSFYSLIIPTIILILGCLALKNTEKQLS</sequence>
<feature type="transmembrane region" description="Helical" evidence="1">
    <location>
        <begin position="9"/>
        <end position="29"/>
    </location>
</feature>
<accession>A0A316E7Y2</accession>
<evidence type="ECO:0000313" key="4">
    <source>
        <dbReference type="Proteomes" id="UP000245667"/>
    </source>
</evidence>
<reference evidence="3 4" key="1">
    <citation type="submission" date="2018-05" db="EMBL/GenBank/DDBJ databases">
        <title>Genomic Encyclopedia of Archaeal and Bacterial Type Strains, Phase II (KMG-II): from individual species to whole genera.</title>
        <authorList>
            <person name="Goeker M."/>
        </authorList>
    </citation>
    <scope>NUCLEOTIDE SEQUENCE [LARGE SCALE GENOMIC DNA]</scope>
    <source>
        <strain evidence="3 4">DSM 23514</strain>
    </source>
</reference>
<protein>
    <submittedName>
        <fullName evidence="3">Uncharacterized protein</fullName>
    </submittedName>
</protein>
<dbReference type="Proteomes" id="UP000245667">
    <property type="component" value="Unassembled WGS sequence"/>
</dbReference>
<dbReference type="RefSeq" id="WP_109649369.1">
    <property type="nucleotide sequence ID" value="NZ_JACWLN010000001.1"/>
</dbReference>
<keyword evidence="1" id="KW-1133">Transmembrane helix</keyword>
<comment type="caution">
    <text evidence="3">The sequence shown here is derived from an EMBL/GenBank/DDBJ whole genome shotgun (WGS) entry which is preliminary data.</text>
</comment>
<evidence type="ECO:0000313" key="5">
    <source>
        <dbReference type="Proteomes" id="UP000651837"/>
    </source>
</evidence>
<dbReference type="EMBL" id="JACWLN010000001">
    <property type="protein sequence ID" value="MBD1259273.1"/>
    <property type="molecule type" value="Genomic_DNA"/>
</dbReference>
<feature type="transmembrane region" description="Helical" evidence="1">
    <location>
        <begin position="87"/>
        <end position="106"/>
    </location>
</feature>
<dbReference type="OrthoDB" id="962818at2"/>
<keyword evidence="1" id="KW-0812">Transmembrane</keyword>
<dbReference type="EMBL" id="QGGQ01000002">
    <property type="protein sequence ID" value="PWK24833.1"/>
    <property type="molecule type" value="Genomic_DNA"/>
</dbReference>
<dbReference type="AlphaFoldDB" id="A0A316E7Y2"/>
<keyword evidence="5" id="KW-1185">Reference proteome</keyword>
<gene>
    <name evidence="2" type="ORF">HZY62_01630</name>
    <name evidence="3" type="ORF">LX92_01199</name>
</gene>
<dbReference type="Proteomes" id="UP000651837">
    <property type="component" value="Unassembled WGS sequence"/>
</dbReference>
<evidence type="ECO:0000313" key="3">
    <source>
        <dbReference type="EMBL" id="PWK24833.1"/>
    </source>
</evidence>
<keyword evidence="1" id="KW-0472">Membrane</keyword>
<name>A0A316E7Y2_9FLAO</name>
<feature type="transmembrane region" description="Helical" evidence="1">
    <location>
        <begin position="41"/>
        <end position="60"/>
    </location>
</feature>
<evidence type="ECO:0000313" key="2">
    <source>
        <dbReference type="EMBL" id="MBD1259273.1"/>
    </source>
</evidence>
<proteinExistence type="predicted"/>
<evidence type="ECO:0000256" key="1">
    <source>
        <dbReference type="SAM" id="Phobius"/>
    </source>
</evidence>
<organism evidence="3 4">
    <name type="scientific">Maribacter polysiphoniae</name>
    <dbReference type="NCBI Taxonomy" id="429344"/>
    <lineage>
        <taxon>Bacteria</taxon>
        <taxon>Pseudomonadati</taxon>
        <taxon>Bacteroidota</taxon>
        <taxon>Flavobacteriia</taxon>
        <taxon>Flavobacteriales</taxon>
        <taxon>Flavobacteriaceae</taxon>
        <taxon>Maribacter</taxon>
    </lineage>
</organism>
<reference evidence="2 5" key="2">
    <citation type="submission" date="2020-07" db="EMBL/GenBank/DDBJ databases">
        <title>The draft genome sequence of Maribacter polysiphoniae KCTC 22021.</title>
        <authorList>
            <person name="Mu L."/>
        </authorList>
    </citation>
    <scope>NUCLEOTIDE SEQUENCE [LARGE SCALE GENOMIC DNA]</scope>
    <source>
        <strain evidence="2 5">KCTC 22021</strain>
    </source>
</reference>